<name>A0A0G1T171_9BACT</name>
<dbReference type="AlphaFoldDB" id="A0A0G1T171"/>
<sequence>MDDLEMLDEVILVAILSPKSETGNPDELSKKLSKLFGQQIDVAGPWKQFSFVLVIEGEETEVLGKLLAVGLHGKVT</sequence>
<gene>
    <name evidence="1" type="ORF">UY01_C0011G0016</name>
</gene>
<dbReference type="Proteomes" id="UP000034879">
    <property type="component" value="Unassembled WGS sequence"/>
</dbReference>
<protein>
    <submittedName>
        <fullName evidence="1">Uncharacterized protein</fullName>
    </submittedName>
</protein>
<evidence type="ECO:0000313" key="2">
    <source>
        <dbReference type="Proteomes" id="UP000034879"/>
    </source>
</evidence>
<reference evidence="1 2" key="1">
    <citation type="journal article" date="2015" name="Nature">
        <title>rRNA introns, odd ribosomes, and small enigmatic genomes across a large radiation of phyla.</title>
        <authorList>
            <person name="Brown C.T."/>
            <person name="Hug L.A."/>
            <person name="Thomas B.C."/>
            <person name="Sharon I."/>
            <person name="Castelle C.J."/>
            <person name="Singh A."/>
            <person name="Wilkins M.J."/>
            <person name="Williams K.H."/>
            <person name="Banfield J.F."/>
        </authorList>
    </citation>
    <scope>NUCLEOTIDE SEQUENCE [LARGE SCALE GENOMIC DNA]</scope>
</reference>
<accession>A0A0G1T171</accession>
<proteinExistence type="predicted"/>
<evidence type="ECO:0000313" key="1">
    <source>
        <dbReference type="EMBL" id="KKU75509.1"/>
    </source>
</evidence>
<dbReference type="EMBL" id="LCOJ01000011">
    <property type="protein sequence ID" value="KKU75509.1"/>
    <property type="molecule type" value="Genomic_DNA"/>
</dbReference>
<comment type="caution">
    <text evidence="1">The sequence shown here is derived from an EMBL/GenBank/DDBJ whole genome shotgun (WGS) entry which is preliminary data.</text>
</comment>
<organism evidence="1 2">
    <name type="scientific">Candidatus Nomurabacteria bacterium GW2011_GWB1_47_6</name>
    <dbReference type="NCBI Taxonomy" id="1618749"/>
    <lineage>
        <taxon>Bacteria</taxon>
        <taxon>Candidatus Nomuraibacteriota</taxon>
    </lineage>
</organism>